<feature type="region of interest" description="Disordered" evidence="1">
    <location>
        <begin position="81"/>
        <end position="102"/>
    </location>
</feature>
<protein>
    <submittedName>
        <fullName evidence="2">Uncharacterized protein</fullName>
    </submittedName>
</protein>
<evidence type="ECO:0000313" key="3">
    <source>
        <dbReference type="Proteomes" id="UP000438093"/>
    </source>
</evidence>
<dbReference type="Proteomes" id="UP000438093">
    <property type="component" value="Unassembled WGS sequence"/>
</dbReference>
<proteinExistence type="predicted"/>
<gene>
    <name evidence="2" type="ORF">GJG86_01530</name>
</gene>
<comment type="caution">
    <text evidence="2">The sequence shown here is derived from an EMBL/GenBank/DDBJ whole genome shotgun (WGS) entry which is preliminary data.</text>
</comment>
<dbReference type="AlphaFoldDB" id="A0A6N7RIP0"/>
<keyword evidence="3" id="KW-1185">Reference proteome</keyword>
<evidence type="ECO:0000313" key="2">
    <source>
        <dbReference type="EMBL" id="MRX81183.1"/>
    </source>
</evidence>
<evidence type="ECO:0000256" key="1">
    <source>
        <dbReference type="SAM" id="MobiDB-lite"/>
    </source>
</evidence>
<dbReference type="EMBL" id="VTFY01000001">
    <property type="protein sequence ID" value="MRX81183.1"/>
    <property type="molecule type" value="Genomic_DNA"/>
</dbReference>
<name>A0A6N7RIP0_9ACTN</name>
<organism evidence="2 3">
    <name type="scientific">Eggerthella guodeyinii</name>
    <dbReference type="NCBI Taxonomy" id="2690837"/>
    <lineage>
        <taxon>Bacteria</taxon>
        <taxon>Bacillati</taxon>
        <taxon>Actinomycetota</taxon>
        <taxon>Coriobacteriia</taxon>
        <taxon>Eggerthellales</taxon>
        <taxon>Eggerthellaceae</taxon>
        <taxon>Eggerthella</taxon>
    </lineage>
</organism>
<reference evidence="3" key="1">
    <citation type="submission" date="2019-08" db="EMBL/GenBank/DDBJ databases">
        <title>Arthrobacter sp. nov., isolated from plateau pika and Tibetan wild ass.</title>
        <authorList>
            <person name="Ge Y."/>
        </authorList>
    </citation>
    <scope>NUCLEOTIDE SEQUENCE [LARGE SCALE GENOMIC DNA]</scope>
    <source>
        <strain evidence="3">HF-4214</strain>
    </source>
</reference>
<dbReference type="RefSeq" id="WP_154332073.1">
    <property type="nucleotide sequence ID" value="NZ_VTFY01000001.1"/>
</dbReference>
<sequence length="102" mass="11541">MTAVCTVLMLVDGVMSVQSIDCWYQRMAGKTPDTPIEEFYAKHFDNAYMEHRFQTMTMNPEDATRTDVRWARTSVNACVPDGRRRGRGVAGKGPGGVQWPKR</sequence>
<accession>A0A6N7RIP0</accession>